<dbReference type="RefSeq" id="WP_055704491.1">
    <property type="nucleotide sequence ID" value="NZ_JBPJFI010000001.1"/>
</dbReference>
<dbReference type="PANTHER" id="PTHR34293:SF1">
    <property type="entry name" value="HTH-TYPE TRANSCRIPTIONAL REGULATOR TRMBL2"/>
    <property type="match status" value="1"/>
</dbReference>
<dbReference type="GO" id="GO:0006355">
    <property type="term" value="P:regulation of DNA-templated transcription"/>
    <property type="evidence" value="ECO:0007669"/>
    <property type="project" value="InterPro"/>
</dbReference>
<proteinExistence type="predicted"/>
<keyword evidence="3" id="KW-1185">Reference proteome</keyword>
<evidence type="ECO:0000313" key="3">
    <source>
        <dbReference type="Proteomes" id="UP000318103"/>
    </source>
</evidence>
<dbReference type="OrthoDB" id="4266042at2"/>
<evidence type="ECO:0000259" key="1">
    <source>
        <dbReference type="SMART" id="SM00421"/>
    </source>
</evidence>
<dbReference type="AlphaFoldDB" id="A0A542UH99"/>
<feature type="domain" description="HTH luxR-type" evidence="1">
    <location>
        <begin position="262"/>
        <end position="319"/>
    </location>
</feature>
<reference evidence="2 3" key="1">
    <citation type="submission" date="2019-06" db="EMBL/GenBank/DDBJ databases">
        <title>Sequencing the genomes of 1000 actinobacteria strains.</title>
        <authorList>
            <person name="Klenk H.-P."/>
        </authorList>
    </citation>
    <scope>NUCLEOTIDE SEQUENCE [LARGE SCALE GENOMIC DNA]</scope>
    <source>
        <strain evidence="2 3">DSM 41929</strain>
    </source>
</reference>
<dbReference type="InterPro" id="IPR016032">
    <property type="entry name" value="Sig_transdc_resp-reg_C-effctor"/>
</dbReference>
<accession>A0A542UH99</accession>
<comment type="caution">
    <text evidence="2">The sequence shown here is derived from an EMBL/GenBank/DDBJ whole genome shotgun (WGS) entry which is preliminary data.</text>
</comment>
<dbReference type="SMART" id="SM00421">
    <property type="entry name" value="HTH_LUXR"/>
    <property type="match status" value="1"/>
</dbReference>
<dbReference type="SUPFAM" id="SSF46894">
    <property type="entry name" value="C-terminal effector domain of the bipartite response regulators"/>
    <property type="match status" value="1"/>
</dbReference>
<evidence type="ECO:0000313" key="2">
    <source>
        <dbReference type="EMBL" id="TQK98414.1"/>
    </source>
</evidence>
<dbReference type="Proteomes" id="UP000318103">
    <property type="component" value="Unassembled WGS sequence"/>
</dbReference>
<dbReference type="InterPro" id="IPR000792">
    <property type="entry name" value="Tscrpt_reg_LuxR_C"/>
</dbReference>
<gene>
    <name evidence="2" type="ORF">FB563_3440</name>
</gene>
<dbReference type="InterPro" id="IPR036388">
    <property type="entry name" value="WH-like_DNA-bd_sf"/>
</dbReference>
<dbReference type="EMBL" id="VFNX01000001">
    <property type="protein sequence ID" value="TQK98414.1"/>
    <property type="molecule type" value="Genomic_DNA"/>
</dbReference>
<sequence length="325" mass="36248">MSILGLSEMEERIYRHFLRNPGTTADDMHLLFRVALDDVQRALDRLCVGGALRESPPTGYLAAPPDIAVDKLTDLRLRELHEELRNLTQSRHLVSSLQAECEPKPVEASGIERLDRVRQIRDRIDDLAFFAREEILSVEPYSALTEDNIGHARPLDMRCLRRGVRIRSVILRKALDHPPTAGYLRELHSQGAEIRVAEEINERILVYDGRTALTPVDPANISRGALIAREAGLVANVVALFEKIWDSAVDLLAAAPTGEAEAPGLGDTEQRVLEAMCRGVKDEIGARDLGMSVRTYRRYVAELLQTLDAASRPQAALLARERGWV</sequence>
<protein>
    <submittedName>
        <fullName evidence="2">Sugar-specific transcriptional regulator TrmB</fullName>
    </submittedName>
</protein>
<organism evidence="2 3">
    <name type="scientific">Streptomyces puniciscabiei</name>
    <dbReference type="NCBI Taxonomy" id="164348"/>
    <lineage>
        <taxon>Bacteria</taxon>
        <taxon>Bacillati</taxon>
        <taxon>Actinomycetota</taxon>
        <taxon>Actinomycetes</taxon>
        <taxon>Kitasatosporales</taxon>
        <taxon>Streptomycetaceae</taxon>
        <taxon>Streptomyces</taxon>
    </lineage>
</organism>
<dbReference type="GO" id="GO:0003677">
    <property type="term" value="F:DNA binding"/>
    <property type="evidence" value="ECO:0007669"/>
    <property type="project" value="InterPro"/>
</dbReference>
<name>A0A542UH99_9ACTN</name>
<dbReference type="Gene3D" id="1.10.10.10">
    <property type="entry name" value="Winged helix-like DNA-binding domain superfamily/Winged helix DNA-binding domain"/>
    <property type="match status" value="1"/>
</dbReference>
<dbReference type="InterPro" id="IPR051797">
    <property type="entry name" value="TrmB-like"/>
</dbReference>
<dbReference type="PANTHER" id="PTHR34293">
    <property type="entry name" value="HTH-TYPE TRANSCRIPTIONAL REGULATOR TRMBL2"/>
    <property type="match status" value="1"/>
</dbReference>